<dbReference type="AlphaFoldDB" id="A0AB36JR71"/>
<proteinExistence type="predicted"/>
<comment type="caution">
    <text evidence="1">The sequence shown here is derived from an EMBL/GenBank/DDBJ whole genome shotgun (WGS) entry which is preliminary data.</text>
</comment>
<reference evidence="1 2" key="1">
    <citation type="submission" date="2016-12" db="EMBL/GenBank/DDBJ databases">
        <authorList>
            <person name="Gulvik C.A."/>
        </authorList>
    </citation>
    <scope>NUCLEOTIDE SEQUENCE [LARGE SCALE GENOMIC DNA]</scope>
    <source>
        <strain evidence="1 2">12-5291</strain>
    </source>
</reference>
<organism evidence="1 2">
    <name type="scientific">Streptococcus azizii</name>
    <dbReference type="NCBI Taxonomy" id="1579424"/>
    <lineage>
        <taxon>Bacteria</taxon>
        <taxon>Bacillati</taxon>
        <taxon>Bacillota</taxon>
        <taxon>Bacilli</taxon>
        <taxon>Lactobacillales</taxon>
        <taxon>Streptococcaceae</taxon>
        <taxon>Streptococcus</taxon>
    </lineage>
</organism>
<dbReference type="Proteomes" id="UP000188600">
    <property type="component" value="Unassembled WGS sequence"/>
</dbReference>
<evidence type="ECO:0000313" key="2">
    <source>
        <dbReference type="Proteomes" id="UP000188600"/>
    </source>
</evidence>
<evidence type="ECO:0000313" key="1">
    <source>
        <dbReference type="EMBL" id="ONK25707.1"/>
    </source>
</evidence>
<protein>
    <submittedName>
        <fullName evidence="1">Uncharacterized protein</fullName>
    </submittedName>
</protein>
<dbReference type="EMBL" id="MSPT01000022">
    <property type="protein sequence ID" value="ONK25707.1"/>
    <property type="molecule type" value="Genomic_DNA"/>
</dbReference>
<name>A0AB36JR71_9STRE</name>
<sequence length="72" mass="8195">MIATDKQIEFAYLIQEKTGIIFKGCLETATVDEVSCFISKNKSYIPRVYPSFDTQSYYAGTIHDGYDFGDFC</sequence>
<dbReference type="RefSeq" id="WP_077063957.1">
    <property type="nucleotide sequence ID" value="NZ_MSPT01000022.1"/>
</dbReference>
<gene>
    <name evidence="1" type="ORF">BVE86_09360</name>
</gene>
<accession>A0AB36JR71</accession>